<accession>C3YY82</accession>
<reference evidence="1" key="1">
    <citation type="journal article" date="2008" name="Nature">
        <title>The amphioxus genome and the evolution of the chordate karyotype.</title>
        <authorList>
            <consortium name="US DOE Joint Genome Institute (JGI-PGF)"/>
            <person name="Putnam N.H."/>
            <person name="Butts T."/>
            <person name="Ferrier D.E.K."/>
            <person name="Furlong R.F."/>
            <person name="Hellsten U."/>
            <person name="Kawashima T."/>
            <person name="Robinson-Rechavi M."/>
            <person name="Shoguchi E."/>
            <person name="Terry A."/>
            <person name="Yu J.-K."/>
            <person name="Benito-Gutierrez E.L."/>
            <person name="Dubchak I."/>
            <person name="Garcia-Fernandez J."/>
            <person name="Gibson-Brown J.J."/>
            <person name="Grigoriev I.V."/>
            <person name="Horton A.C."/>
            <person name="de Jong P.J."/>
            <person name="Jurka J."/>
            <person name="Kapitonov V.V."/>
            <person name="Kohara Y."/>
            <person name="Kuroki Y."/>
            <person name="Lindquist E."/>
            <person name="Lucas S."/>
            <person name="Osoegawa K."/>
            <person name="Pennacchio L.A."/>
            <person name="Salamov A.A."/>
            <person name="Satou Y."/>
            <person name="Sauka-Spengler T."/>
            <person name="Schmutz J."/>
            <person name="Shin-I T."/>
            <person name="Toyoda A."/>
            <person name="Bronner-Fraser M."/>
            <person name="Fujiyama A."/>
            <person name="Holland L.Z."/>
            <person name="Holland P.W.H."/>
            <person name="Satoh N."/>
            <person name="Rokhsar D.S."/>
        </authorList>
    </citation>
    <scope>NUCLEOTIDE SEQUENCE [LARGE SCALE GENOMIC DNA]</scope>
    <source>
        <strain evidence="1">S238N-H82</strain>
        <tissue evidence="1">Testes</tissue>
    </source>
</reference>
<sequence length="131" mass="14820">MKLQRDSCYVCEYTSASKHLNCVRGNLPCMRSQNGCGFSEPFCAGRSSSTMISLTLGKDVRLVIYRAHVIDKDFQLYGPDRMEVVANKHAPGIWDILLGSKTRTDEQRDPENIEKQSKKVVTIMYDLADAR</sequence>
<name>C3YY82_BRAFL</name>
<protein>
    <submittedName>
        <fullName evidence="1">Uncharacterized protein</fullName>
    </submittedName>
</protein>
<proteinExistence type="predicted"/>
<organism>
    <name type="scientific">Branchiostoma floridae</name>
    <name type="common">Florida lancelet</name>
    <name type="synonym">Amphioxus</name>
    <dbReference type="NCBI Taxonomy" id="7739"/>
    <lineage>
        <taxon>Eukaryota</taxon>
        <taxon>Metazoa</taxon>
        <taxon>Chordata</taxon>
        <taxon>Cephalochordata</taxon>
        <taxon>Leptocardii</taxon>
        <taxon>Amphioxiformes</taxon>
        <taxon>Branchiostomatidae</taxon>
        <taxon>Branchiostoma</taxon>
    </lineage>
</organism>
<dbReference type="EMBL" id="GG666564">
    <property type="protein sequence ID" value="EEN54701.1"/>
    <property type="molecule type" value="Genomic_DNA"/>
</dbReference>
<evidence type="ECO:0000313" key="1">
    <source>
        <dbReference type="EMBL" id="EEN54701.1"/>
    </source>
</evidence>
<gene>
    <name evidence="1" type="ORF">BRAFLDRAFT_107181</name>
</gene>
<dbReference type="AlphaFoldDB" id="C3YY82"/>
<dbReference type="InParanoid" id="C3YY82"/>